<evidence type="ECO:0000259" key="3">
    <source>
        <dbReference type="PROSITE" id="PS51272"/>
    </source>
</evidence>
<comment type="caution">
    <text evidence="4">The sequence shown here is derived from an EMBL/GenBank/DDBJ whole genome shotgun (WGS) entry which is preliminary data.</text>
</comment>
<dbReference type="PANTHER" id="PTHR43308">
    <property type="entry name" value="OUTER MEMBRANE PROTEIN ALPHA-RELATED"/>
    <property type="match status" value="1"/>
</dbReference>
<dbReference type="InterPro" id="IPR001119">
    <property type="entry name" value="SLH_dom"/>
</dbReference>
<dbReference type="InterPro" id="IPR051465">
    <property type="entry name" value="Cell_Envelope_Struct_Comp"/>
</dbReference>
<feature type="domain" description="SLH" evidence="3">
    <location>
        <begin position="27"/>
        <end position="94"/>
    </location>
</feature>
<feature type="chain" id="PRO_5039085769" evidence="2">
    <location>
        <begin position="23"/>
        <end position="987"/>
    </location>
</feature>
<feature type="signal peptide" evidence="2">
    <location>
        <begin position="1"/>
        <end position="22"/>
    </location>
</feature>
<feature type="domain" description="SLH" evidence="3">
    <location>
        <begin position="114"/>
        <end position="177"/>
    </location>
</feature>
<evidence type="ECO:0000256" key="1">
    <source>
        <dbReference type="ARBA" id="ARBA00022737"/>
    </source>
</evidence>
<dbReference type="RefSeq" id="WP_226391542.1">
    <property type="nucleotide sequence ID" value="NZ_JADCKB010000001.1"/>
</dbReference>
<evidence type="ECO:0000313" key="4">
    <source>
        <dbReference type="EMBL" id="MBE5038989.1"/>
    </source>
</evidence>
<keyword evidence="2" id="KW-0732">Signal</keyword>
<sequence length="987" mass="109128">MKKWMIWLLITAFCILPAYGQAADTAETVETEQAEQTPPVQEELPYAVRRMMALEIMEGYEDGLFHPDDALTRAQMAQILCTVLNVEPVNGAWYDAFYSDEQVELGETEAPAADAGSFLDVPSDHWASGVIETICQYGIMVGDGAGNFEPDREMLYEEAVKTMIIILGYRLPSQMAGGYPQGYIATARDLGLLRELSGTAGKPITRLDLAHMLSAALDTEILQCVSYGETRSYETHKDETLLTEIMQLTEITGIVEENDITSMWGPSTLRRGEVKIDNVLLQTGDAADIGKYLAYQVEAYYKHDKKTDKNILHSYLLGSNNIRTVTGKEIIGYADGQIVYERNGKNSSLRIPEDATVIYNGLAAGEWNGQTLTPKSGNVTVINNKGKTVVLVKDYQTIYVASVDTEESIVYDKLGRTEGLVLDTADEDMRITILNAEGGESSFAEIAKGQVLMVAENEHVKEVVLSNRQVSGKIEEERSEEDGPIYIVDQVQYQLAAEYLNSNQRMEFSPGDQVTMYLNAEGKIGWMESSFGGGTNYGYIMQMAKDDGFSATCMFRIYALNGTDEVYKCASRVRFEDKNGNEVTCSGSEVYDKMQGVSGLIEYQINEDNEIKRLILPADKPIPGTRKLYKIGEVTSQTKDNMAFQGWLKTFGGAIYVDSSTKVLCVPADITEADKYIKTNYNMFQVDGRYEVIGYGTDPASPMADIVISGVDASTGALSSWKDRKTMTIALDLMTSLDKDYNEVQKILAYQDGKTVELTLAEEYEYATSPFGTGEYQLEKGDIFRYATDTDGNVSKIYIVYKPGIPNPSGGSDGFVPEMKYRYYISQEAVDRANDTTNLFVGGLTTGLDGNPFQGGFGSDLQNYAHRFSTWSEKSGKTFLGYVYQVSGGIATITTQDITVEKYSPSGIPETEDLQGNLTGIYINTRVPLNIFPIDVVEYGGRELRVTSGSADDIRPYTEFGANCSKVLVAMTGGEPRHMIVLRNMEQ</sequence>
<organism evidence="4 5">
    <name type="scientific">Ructibacterium gallinarum</name>
    <dbReference type="NCBI Taxonomy" id="2779355"/>
    <lineage>
        <taxon>Bacteria</taxon>
        <taxon>Bacillati</taxon>
        <taxon>Bacillota</taxon>
        <taxon>Clostridia</taxon>
        <taxon>Eubacteriales</taxon>
        <taxon>Oscillospiraceae</taxon>
        <taxon>Ructibacterium</taxon>
    </lineage>
</organism>
<protein>
    <submittedName>
        <fullName evidence="4">S-layer homology domain-containing protein</fullName>
    </submittedName>
</protein>
<dbReference type="Pfam" id="PF00395">
    <property type="entry name" value="SLH"/>
    <property type="match status" value="2"/>
</dbReference>
<name>A0A9D5M3P8_9FIRM</name>
<evidence type="ECO:0000256" key="2">
    <source>
        <dbReference type="SAM" id="SignalP"/>
    </source>
</evidence>
<reference evidence="4" key="1">
    <citation type="submission" date="2020-10" db="EMBL/GenBank/DDBJ databases">
        <title>ChiBAC.</title>
        <authorList>
            <person name="Zenner C."/>
            <person name="Hitch T.C.A."/>
            <person name="Clavel T."/>
        </authorList>
    </citation>
    <scope>NUCLEOTIDE SEQUENCE</scope>
    <source>
        <strain evidence="4">DSM 107454</strain>
    </source>
</reference>
<accession>A0A9D5M3P8</accession>
<gene>
    <name evidence="4" type="ORF">INF28_00715</name>
</gene>
<proteinExistence type="predicted"/>
<dbReference type="Proteomes" id="UP000806542">
    <property type="component" value="Unassembled WGS sequence"/>
</dbReference>
<dbReference type="EMBL" id="JADCKB010000001">
    <property type="protein sequence ID" value="MBE5038989.1"/>
    <property type="molecule type" value="Genomic_DNA"/>
</dbReference>
<evidence type="ECO:0000313" key="5">
    <source>
        <dbReference type="Proteomes" id="UP000806542"/>
    </source>
</evidence>
<dbReference type="PROSITE" id="PS51272">
    <property type="entry name" value="SLH"/>
    <property type="match status" value="2"/>
</dbReference>
<keyword evidence="1" id="KW-0677">Repeat</keyword>
<dbReference type="AlphaFoldDB" id="A0A9D5M3P8"/>
<keyword evidence="5" id="KW-1185">Reference proteome</keyword>